<comment type="catalytic activity">
    <reaction evidence="1">
        <text>ATP + protein L-histidine = ADP + protein N-phospho-L-histidine.</text>
        <dbReference type="EC" id="2.7.13.3"/>
    </reaction>
</comment>
<dbReference type="SMART" id="SM00304">
    <property type="entry name" value="HAMP"/>
    <property type="match status" value="1"/>
</dbReference>
<dbReference type="Gene3D" id="3.30.565.10">
    <property type="entry name" value="Histidine kinase-like ATPase, C-terminal domain"/>
    <property type="match status" value="1"/>
</dbReference>
<sequence length="586" mass="67563">MKFIKKILNSIQFKSLQFVISMSYSILIISAMLFIGITLSKNYSDNAIEKVTLNNDQFIEQVNLNLNFYIKTMMETSNTIQNSIITNDNIFDEKLTEQINVILSTRTDIVSINIFSSEGELLLSTPSYKTKEDLDVKNQEWFLASIKKQNNYIFSSPHVQNIYEGKYDWVLSLSKSISPLNSHKTSESIVILVDMNFKSINDLCTSINLGEKGYIFITDRSGNIVFHSQQPLIYNGLKIENTKEILDNAYGSFIQDQQNVKRLITRKPIKNTNWDLVGVYFIDEINETINSTNEFLVYIIIVVVIVSILISAFISSKISKPIKELEISMKKVEEGKFDTFIDIKGETEVEKLSESFNVMVKKIKELMDQIVVEQELKRKSELNTLQAQINPHFLYNTLDSIVWMAENEKTDDVIIMVTALAKLFRISLSKGKNIITVKEELEHVKNYLIIQKRRYVDKFEFSFEIDESTLNYKTLKLILQPIIENSIYHGIKYMVDEGNIKISVFIKDNKLVYLVEDNGVGMDKETLEKLQSTDLKENKMGVGVKNVNQRLKLLYGDEYGIEIKSELEEGTIVQLLLPIIEEERKN</sequence>
<evidence type="ECO:0000256" key="5">
    <source>
        <dbReference type="ARBA" id="ARBA00022553"/>
    </source>
</evidence>
<keyword evidence="4" id="KW-1003">Cell membrane</keyword>
<dbReference type="InterPro" id="IPR003594">
    <property type="entry name" value="HATPase_dom"/>
</dbReference>
<evidence type="ECO:0000259" key="13">
    <source>
        <dbReference type="PROSITE" id="PS50109"/>
    </source>
</evidence>
<reference evidence="15 16" key="1">
    <citation type="submission" date="2016-11" db="EMBL/GenBank/DDBJ databases">
        <authorList>
            <person name="Jaros S."/>
            <person name="Januszkiewicz K."/>
            <person name="Wedrychowicz H."/>
        </authorList>
    </citation>
    <scope>NUCLEOTIDE SEQUENCE [LARGE SCALE GENOMIC DNA]</scope>
    <source>
        <strain evidence="15 16">DSM 8605</strain>
    </source>
</reference>
<dbReference type="PROSITE" id="PS50109">
    <property type="entry name" value="HIS_KIN"/>
    <property type="match status" value="1"/>
</dbReference>
<evidence type="ECO:0000256" key="7">
    <source>
        <dbReference type="ARBA" id="ARBA00022692"/>
    </source>
</evidence>
<dbReference type="Gene3D" id="3.30.450.20">
    <property type="entry name" value="PAS domain"/>
    <property type="match status" value="2"/>
</dbReference>
<keyword evidence="16" id="KW-1185">Reference proteome</keyword>
<dbReference type="GO" id="GO:0000155">
    <property type="term" value="F:phosphorelay sensor kinase activity"/>
    <property type="evidence" value="ECO:0007669"/>
    <property type="project" value="InterPro"/>
</dbReference>
<feature type="transmembrane region" description="Helical" evidence="12">
    <location>
        <begin position="21"/>
        <end position="39"/>
    </location>
</feature>
<dbReference type="InterPro" id="IPR033479">
    <property type="entry name" value="dCache_1"/>
</dbReference>
<evidence type="ECO:0000256" key="8">
    <source>
        <dbReference type="ARBA" id="ARBA00022777"/>
    </source>
</evidence>
<name>A0A1M5VUV1_9CLOT</name>
<dbReference type="PANTHER" id="PTHR34220">
    <property type="entry name" value="SENSOR HISTIDINE KINASE YPDA"/>
    <property type="match status" value="1"/>
</dbReference>
<dbReference type="Pfam" id="PF02518">
    <property type="entry name" value="HATPase_c"/>
    <property type="match status" value="1"/>
</dbReference>
<comment type="subcellular location">
    <subcellularLocation>
        <location evidence="2">Cell membrane</location>
        <topology evidence="2">Multi-pass membrane protein</topology>
    </subcellularLocation>
</comment>
<dbReference type="RefSeq" id="WP_242950674.1">
    <property type="nucleotide sequence ID" value="NZ_FQXM01000013.1"/>
</dbReference>
<feature type="domain" description="HAMP" evidence="14">
    <location>
        <begin position="316"/>
        <end position="368"/>
    </location>
</feature>
<evidence type="ECO:0000256" key="2">
    <source>
        <dbReference type="ARBA" id="ARBA00004651"/>
    </source>
</evidence>
<evidence type="ECO:0000313" key="15">
    <source>
        <dbReference type="EMBL" id="SHH78703.1"/>
    </source>
</evidence>
<protein>
    <recommendedName>
        <fullName evidence="3">histidine kinase</fullName>
        <ecNumber evidence="3">2.7.13.3</ecNumber>
    </recommendedName>
</protein>
<dbReference type="InterPro" id="IPR050640">
    <property type="entry name" value="Bact_2-comp_sensor_kinase"/>
</dbReference>
<dbReference type="EMBL" id="FQXM01000013">
    <property type="protein sequence ID" value="SHH78703.1"/>
    <property type="molecule type" value="Genomic_DNA"/>
</dbReference>
<dbReference type="AlphaFoldDB" id="A0A1M5VUV1"/>
<evidence type="ECO:0000256" key="11">
    <source>
        <dbReference type="ARBA" id="ARBA00023136"/>
    </source>
</evidence>
<dbReference type="InterPro" id="IPR036890">
    <property type="entry name" value="HATPase_C_sf"/>
</dbReference>
<keyword evidence="9 12" id="KW-1133">Transmembrane helix</keyword>
<evidence type="ECO:0000256" key="10">
    <source>
        <dbReference type="ARBA" id="ARBA00023012"/>
    </source>
</evidence>
<dbReference type="Proteomes" id="UP000184447">
    <property type="component" value="Unassembled WGS sequence"/>
</dbReference>
<dbReference type="CDD" id="cd18774">
    <property type="entry name" value="PDC2_HK_sensor"/>
    <property type="match status" value="1"/>
</dbReference>
<evidence type="ECO:0000313" key="16">
    <source>
        <dbReference type="Proteomes" id="UP000184447"/>
    </source>
</evidence>
<dbReference type="Pfam" id="PF06580">
    <property type="entry name" value="His_kinase"/>
    <property type="match status" value="1"/>
</dbReference>
<keyword evidence="11 12" id="KW-0472">Membrane</keyword>
<dbReference type="Gene3D" id="6.10.340.10">
    <property type="match status" value="1"/>
</dbReference>
<dbReference type="GO" id="GO:0005886">
    <property type="term" value="C:plasma membrane"/>
    <property type="evidence" value="ECO:0007669"/>
    <property type="project" value="UniProtKB-SubCell"/>
</dbReference>
<dbReference type="PROSITE" id="PS50885">
    <property type="entry name" value="HAMP"/>
    <property type="match status" value="1"/>
</dbReference>
<evidence type="ECO:0000256" key="3">
    <source>
        <dbReference type="ARBA" id="ARBA00012438"/>
    </source>
</evidence>
<evidence type="ECO:0000256" key="4">
    <source>
        <dbReference type="ARBA" id="ARBA00022475"/>
    </source>
</evidence>
<keyword evidence="6" id="KW-0808">Transferase</keyword>
<dbReference type="SMART" id="SM00387">
    <property type="entry name" value="HATPase_c"/>
    <property type="match status" value="1"/>
</dbReference>
<evidence type="ECO:0000259" key="14">
    <source>
        <dbReference type="PROSITE" id="PS50885"/>
    </source>
</evidence>
<evidence type="ECO:0000256" key="1">
    <source>
        <dbReference type="ARBA" id="ARBA00000085"/>
    </source>
</evidence>
<feature type="transmembrane region" description="Helical" evidence="12">
    <location>
        <begin position="295"/>
        <end position="314"/>
    </location>
</feature>
<dbReference type="CDD" id="cd06225">
    <property type="entry name" value="HAMP"/>
    <property type="match status" value="1"/>
</dbReference>
<dbReference type="PANTHER" id="PTHR34220:SF7">
    <property type="entry name" value="SENSOR HISTIDINE KINASE YPDA"/>
    <property type="match status" value="1"/>
</dbReference>
<keyword evidence="10" id="KW-0902">Two-component regulatory system</keyword>
<keyword evidence="5" id="KW-0597">Phosphoprotein</keyword>
<accession>A0A1M5VUV1</accession>
<dbReference type="InterPro" id="IPR010559">
    <property type="entry name" value="Sig_transdc_His_kin_internal"/>
</dbReference>
<dbReference type="Pfam" id="PF02743">
    <property type="entry name" value="dCache_1"/>
    <property type="match status" value="1"/>
</dbReference>
<organism evidence="15 16">
    <name type="scientific">Clostridium grantii DSM 8605</name>
    <dbReference type="NCBI Taxonomy" id="1121316"/>
    <lineage>
        <taxon>Bacteria</taxon>
        <taxon>Bacillati</taxon>
        <taxon>Bacillota</taxon>
        <taxon>Clostridia</taxon>
        <taxon>Eubacteriales</taxon>
        <taxon>Clostridiaceae</taxon>
        <taxon>Clostridium</taxon>
    </lineage>
</organism>
<dbReference type="SUPFAM" id="SSF55874">
    <property type="entry name" value="ATPase domain of HSP90 chaperone/DNA topoisomerase II/histidine kinase"/>
    <property type="match status" value="1"/>
</dbReference>
<proteinExistence type="predicted"/>
<gene>
    <name evidence="15" type="ORF">SAMN02745207_02489</name>
</gene>
<dbReference type="SUPFAM" id="SSF158472">
    <property type="entry name" value="HAMP domain-like"/>
    <property type="match status" value="1"/>
</dbReference>
<keyword evidence="8 15" id="KW-0418">Kinase</keyword>
<dbReference type="InterPro" id="IPR003660">
    <property type="entry name" value="HAMP_dom"/>
</dbReference>
<evidence type="ECO:0000256" key="9">
    <source>
        <dbReference type="ARBA" id="ARBA00022989"/>
    </source>
</evidence>
<dbReference type="InterPro" id="IPR005467">
    <property type="entry name" value="His_kinase_dom"/>
</dbReference>
<feature type="domain" description="Histidine kinase" evidence="13">
    <location>
        <begin position="479"/>
        <end position="581"/>
    </location>
</feature>
<evidence type="ECO:0000256" key="12">
    <source>
        <dbReference type="SAM" id="Phobius"/>
    </source>
</evidence>
<dbReference type="STRING" id="1121316.SAMN02745207_02489"/>
<evidence type="ECO:0000256" key="6">
    <source>
        <dbReference type="ARBA" id="ARBA00022679"/>
    </source>
</evidence>
<dbReference type="EC" id="2.7.13.3" evidence="3"/>
<keyword evidence="7 12" id="KW-0812">Transmembrane</keyword>
<dbReference type="Pfam" id="PF00672">
    <property type="entry name" value="HAMP"/>
    <property type="match status" value="1"/>
</dbReference>